<dbReference type="InterPro" id="IPR050490">
    <property type="entry name" value="Bact_solute-bd_prot1"/>
</dbReference>
<comment type="caution">
    <text evidence="3">The sequence shown here is derived from an EMBL/GenBank/DDBJ whole genome shotgun (WGS) entry which is preliminary data.</text>
</comment>
<dbReference type="InterPro" id="IPR006059">
    <property type="entry name" value="SBP"/>
</dbReference>
<keyword evidence="2" id="KW-0732">Signal</keyword>
<proteinExistence type="predicted"/>
<name>A0A369BE57_9FIRM</name>
<accession>A0A369BE57</accession>
<keyword evidence="4" id="KW-1185">Reference proteome</keyword>
<feature type="region of interest" description="Disordered" evidence="1">
    <location>
        <begin position="30"/>
        <end position="54"/>
    </location>
</feature>
<evidence type="ECO:0000256" key="2">
    <source>
        <dbReference type="SAM" id="SignalP"/>
    </source>
</evidence>
<dbReference type="PROSITE" id="PS51257">
    <property type="entry name" value="PROKAR_LIPOPROTEIN"/>
    <property type="match status" value="1"/>
</dbReference>
<dbReference type="PANTHER" id="PTHR43649">
    <property type="entry name" value="ARABINOSE-BINDING PROTEIN-RELATED"/>
    <property type="match status" value="1"/>
</dbReference>
<protein>
    <submittedName>
        <fullName evidence="3">ABC-type glycerol-3-phosphate transport system substrate-binding protein</fullName>
    </submittedName>
</protein>
<sequence>MFIRRNGLIRTVTSVVLCSVLIASFAGCGNTSSSGGTQTTASTDASVSTDSVSTDTEKKEPITLTFSTFNNWGTAQNAVSIGISLYEKGTGNKVEQQLYPDDQFMNVIKTKLATGDVPDFIATYASRKGNVPLDLLEPLDGEEWITQIRPGLDSFCTRESDGKWVVAPVGALSYLGAIYNKDVFKKAGVSLPLKNYEDLLAACEAIQKIGVAPIQPANKDNAAFIWDLIGDHYLYEKNPDIAKNIAANKLNPSESPEINAAYQRIVDLKKYFKSDYASATGMDGLKQVANGEVAMFANGSWCYGILSKDYADKMPSLGIMPISLGDDYQAVTRTGPQNGFAIPKKSKHINEAKEFIKYVMTPVVAGAVAEVAPGTYPLNVDTRKSSWDSEMEGYVEQGLPTKNQTMDEYFGSFDVGPGFQDSVQTMLLGKPIKSALNEEWYKKMADLNKSKRTPGW</sequence>
<dbReference type="OrthoDB" id="2060074at2"/>
<dbReference type="SUPFAM" id="SSF53850">
    <property type="entry name" value="Periplasmic binding protein-like II"/>
    <property type="match status" value="1"/>
</dbReference>
<dbReference type="AlphaFoldDB" id="A0A369BE57"/>
<dbReference type="PANTHER" id="PTHR43649:SF12">
    <property type="entry name" value="DIACETYLCHITOBIOSE BINDING PROTEIN DASA"/>
    <property type="match status" value="1"/>
</dbReference>
<organism evidence="3 4">
    <name type="scientific">Anaerobacterium chartisolvens</name>
    <dbReference type="NCBI Taxonomy" id="1297424"/>
    <lineage>
        <taxon>Bacteria</taxon>
        <taxon>Bacillati</taxon>
        <taxon>Bacillota</taxon>
        <taxon>Clostridia</taxon>
        <taxon>Eubacteriales</taxon>
        <taxon>Oscillospiraceae</taxon>
        <taxon>Anaerobacterium</taxon>
    </lineage>
</organism>
<feature type="chain" id="PRO_5039695590" evidence="2">
    <location>
        <begin position="29"/>
        <end position="456"/>
    </location>
</feature>
<dbReference type="Pfam" id="PF13416">
    <property type="entry name" value="SBP_bac_8"/>
    <property type="match status" value="1"/>
</dbReference>
<evidence type="ECO:0000256" key="1">
    <source>
        <dbReference type="SAM" id="MobiDB-lite"/>
    </source>
</evidence>
<evidence type="ECO:0000313" key="4">
    <source>
        <dbReference type="Proteomes" id="UP000253034"/>
    </source>
</evidence>
<reference evidence="3 4" key="1">
    <citation type="submission" date="2018-07" db="EMBL/GenBank/DDBJ databases">
        <title>Genomic Encyclopedia of Type Strains, Phase IV (KMG-IV): sequencing the most valuable type-strain genomes for metagenomic binning, comparative biology and taxonomic classification.</title>
        <authorList>
            <person name="Goeker M."/>
        </authorList>
    </citation>
    <scope>NUCLEOTIDE SEQUENCE [LARGE SCALE GENOMIC DNA]</scope>
    <source>
        <strain evidence="3 4">DSM 27016</strain>
    </source>
</reference>
<feature type="signal peptide" evidence="2">
    <location>
        <begin position="1"/>
        <end position="28"/>
    </location>
</feature>
<dbReference type="Gene3D" id="3.40.190.10">
    <property type="entry name" value="Periplasmic binding protein-like II"/>
    <property type="match status" value="2"/>
</dbReference>
<dbReference type="Proteomes" id="UP000253034">
    <property type="component" value="Unassembled WGS sequence"/>
</dbReference>
<dbReference type="EMBL" id="QPJT01000004">
    <property type="protein sequence ID" value="RCX18866.1"/>
    <property type="molecule type" value="Genomic_DNA"/>
</dbReference>
<gene>
    <name evidence="3" type="ORF">DFR58_104135</name>
</gene>
<evidence type="ECO:0000313" key="3">
    <source>
        <dbReference type="EMBL" id="RCX18866.1"/>
    </source>
</evidence>